<keyword evidence="2" id="KW-1185">Reference proteome</keyword>
<evidence type="ECO:0000313" key="1">
    <source>
        <dbReference type="EMBL" id="OHX21363.1"/>
    </source>
</evidence>
<dbReference type="Proteomes" id="UP000180280">
    <property type="component" value="Unassembled WGS sequence"/>
</dbReference>
<comment type="caution">
    <text evidence="1">The sequence shown here is derived from an EMBL/GenBank/DDBJ whole genome shotgun (WGS) entry which is preliminary data.</text>
</comment>
<dbReference type="EMBL" id="MKCT01000001">
    <property type="protein sequence ID" value="OHX21363.1"/>
    <property type="molecule type" value="Genomic_DNA"/>
</dbReference>
<organism evidence="1 2">
    <name type="scientific">Chromobacterium sphagni</name>
    <dbReference type="NCBI Taxonomy" id="1903179"/>
    <lineage>
        <taxon>Bacteria</taxon>
        <taxon>Pseudomonadati</taxon>
        <taxon>Pseudomonadota</taxon>
        <taxon>Betaproteobacteria</taxon>
        <taxon>Neisseriales</taxon>
        <taxon>Chromobacteriaceae</taxon>
        <taxon>Chromobacterium</taxon>
    </lineage>
</organism>
<gene>
    <name evidence="1" type="ORF">BI344_02190</name>
</gene>
<protein>
    <submittedName>
        <fullName evidence="1">Uncharacterized protein</fullName>
    </submittedName>
</protein>
<name>A0ABX3CG97_9NEIS</name>
<accession>A0ABX3CG97</accession>
<sequence>MPGEAFFIFYHLRLLVQKNGFMRRVMKKTAQASAAVAAWGRAGTMSVDRSKRNFVLEKGYDCFSSRSGHGISSKQGAAQWMVAM</sequence>
<reference evidence="1 2" key="1">
    <citation type="submission" date="2016-09" db="EMBL/GenBank/DDBJ databases">
        <title>Chromobacterium muskegensis sp. nov., an insecticidal bacterium isolated from Sphagnum bogs.</title>
        <authorList>
            <person name="Sparks M.E."/>
            <person name="Blackburn M.B."/>
            <person name="Gundersen-Rindal D.E."/>
            <person name="Mitchell A."/>
            <person name="Farrar R."/>
            <person name="Kuhar D."/>
        </authorList>
    </citation>
    <scope>NUCLEOTIDE SEQUENCE [LARGE SCALE GENOMIC DNA]</scope>
    <source>
        <strain evidence="1 2">14B-1</strain>
    </source>
</reference>
<evidence type="ECO:0000313" key="2">
    <source>
        <dbReference type="Proteomes" id="UP000180280"/>
    </source>
</evidence>
<proteinExistence type="predicted"/>